<sequence length="50" mass="5848">MKTNIILNGEKLRAFPLRTRQRCPLSPLLFKIVLKVLATTMRQEKEIKPI</sequence>
<dbReference type="AlphaFoldDB" id="A0A452UCV3"/>
<reference evidence="1" key="1">
    <citation type="submission" date="2019-03" db="UniProtKB">
        <authorList>
            <consortium name="Ensembl"/>
        </authorList>
    </citation>
    <scope>IDENTIFICATION</scope>
</reference>
<dbReference type="Ensembl" id="ENSUMAT00000022038.1">
    <property type="protein sequence ID" value="ENSUMAP00000018628.1"/>
    <property type="gene ID" value="ENSUMAG00000013683.1"/>
</dbReference>
<protein>
    <submittedName>
        <fullName evidence="1">Uncharacterized protein</fullName>
    </submittedName>
</protein>
<name>A0A452UCV3_URSMA</name>
<dbReference type="GeneTree" id="ENSGT00950000185060"/>
<dbReference type="OMA" id="ERRNCKM"/>
<proteinExistence type="predicted"/>
<accession>A0A452UCV3</accession>
<evidence type="ECO:0000313" key="1">
    <source>
        <dbReference type="Ensembl" id="ENSUMAP00000018628"/>
    </source>
</evidence>
<organism evidence="1">
    <name type="scientific">Ursus maritimus</name>
    <name type="common">Polar bear</name>
    <name type="synonym">Thalarctos maritimus</name>
    <dbReference type="NCBI Taxonomy" id="29073"/>
    <lineage>
        <taxon>Eukaryota</taxon>
        <taxon>Metazoa</taxon>
        <taxon>Chordata</taxon>
        <taxon>Craniata</taxon>
        <taxon>Vertebrata</taxon>
        <taxon>Euteleostomi</taxon>
        <taxon>Mammalia</taxon>
        <taxon>Eutheria</taxon>
        <taxon>Laurasiatheria</taxon>
        <taxon>Carnivora</taxon>
        <taxon>Caniformia</taxon>
        <taxon>Ursidae</taxon>
        <taxon>Ursus</taxon>
    </lineage>
</organism>